<evidence type="ECO:0000256" key="3">
    <source>
        <dbReference type="ARBA" id="ARBA00023004"/>
    </source>
</evidence>
<dbReference type="InterPro" id="IPR013785">
    <property type="entry name" value="Aldolase_TIM"/>
</dbReference>
<protein>
    <submittedName>
        <fullName evidence="6">Radical SAM protein</fullName>
    </submittedName>
</protein>
<keyword evidence="3" id="KW-0408">Iron</keyword>
<dbReference type="InterPro" id="IPR058240">
    <property type="entry name" value="rSAM_sf"/>
</dbReference>
<evidence type="ECO:0000313" key="7">
    <source>
        <dbReference type="Proteomes" id="UP000620075"/>
    </source>
</evidence>
<evidence type="ECO:0000256" key="4">
    <source>
        <dbReference type="ARBA" id="ARBA00023014"/>
    </source>
</evidence>
<dbReference type="InterPro" id="IPR050377">
    <property type="entry name" value="Radical_SAM_PqqE_MftC-like"/>
</dbReference>
<dbReference type="GO" id="GO:0051536">
    <property type="term" value="F:iron-sulfur cluster binding"/>
    <property type="evidence" value="ECO:0007669"/>
    <property type="project" value="UniProtKB-KW"/>
</dbReference>
<dbReference type="InterPro" id="IPR007197">
    <property type="entry name" value="rSAM"/>
</dbReference>
<proteinExistence type="predicted"/>
<evidence type="ECO:0000256" key="2">
    <source>
        <dbReference type="ARBA" id="ARBA00022723"/>
    </source>
</evidence>
<dbReference type="PROSITE" id="PS51918">
    <property type="entry name" value="RADICAL_SAM"/>
    <property type="match status" value="1"/>
</dbReference>
<keyword evidence="2" id="KW-0479">Metal-binding</keyword>
<evidence type="ECO:0000256" key="1">
    <source>
        <dbReference type="ARBA" id="ARBA00022691"/>
    </source>
</evidence>
<evidence type="ECO:0000259" key="5">
    <source>
        <dbReference type="PROSITE" id="PS51918"/>
    </source>
</evidence>
<dbReference type="SFLD" id="SFLDG01067">
    <property type="entry name" value="SPASM/twitch_domain_containing"/>
    <property type="match status" value="1"/>
</dbReference>
<dbReference type="AlphaFoldDB" id="A0A934NDD9"/>
<dbReference type="Pfam" id="PF04055">
    <property type="entry name" value="Radical_SAM"/>
    <property type="match status" value="1"/>
</dbReference>
<dbReference type="PANTHER" id="PTHR11228:SF22">
    <property type="entry name" value="PEPTIDE BIOSYNTHESIS PROTEIN YYDG-RELATED"/>
    <property type="match status" value="1"/>
</dbReference>
<dbReference type="GO" id="GO:0003824">
    <property type="term" value="F:catalytic activity"/>
    <property type="evidence" value="ECO:0007669"/>
    <property type="project" value="InterPro"/>
</dbReference>
<dbReference type="CDD" id="cd01335">
    <property type="entry name" value="Radical_SAM"/>
    <property type="match status" value="1"/>
</dbReference>
<dbReference type="Proteomes" id="UP000620075">
    <property type="component" value="Unassembled WGS sequence"/>
</dbReference>
<evidence type="ECO:0000313" key="6">
    <source>
        <dbReference type="EMBL" id="MBJ7603048.1"/>
    </source>
</evidence>
<feature type="domain" description="Radical SAM core" evidence="5">
    <location>
        <begin position="11"/>
        <end position="230"/>
    </location>
</feature>
<keyword evidence="4" id="KW-0411">Iron-sulfur</keyword>
<dbReference type="Gene3D" id="3.20.20.70">
    <property type="entry name" value="Aldolase class I"/>
    <property type="match status" value="1"/>
</dbReference>
<dbReference type="SFLD" id="SFLDS00029">
    <property type="entry name" value="Radical_SAM"/>
    <property type="match status" value="1"/>
</dbReference>
<gene>
    <name evidence="6" type="ORF">JF888_07655</name>
</gene>
<sequence>MTLLRESVKDRGIGGRLWVYANYHCNLQCAYCLTESGPLVARRELSPERLQELAAEALAVGFTALGVTGGEPFLVPGLAAALPALAKRMPTLVLSNGTLFTDRLIDQLRPLAGLDFAIQISLDSAEPDRNDEMRAPHNFAKVVAAIPRLQAAGIRVRIATTSEGLGHGELERLCNLHRSLGVPDDDHIVRPIVRRGRAAEHGLGAEVVRRDLPAELTITADGAFWSPFGPTVRGGRLDTDLLLTRTTSPLTVPVAAMVRVAQGTPGSEPAGLGVV</sequence>
<dbReference type="RefSeq" id="WP_338178385.1">
    <property type="nucleotide sequence ID" value="NZ_JAEKNQ010000030.1"/>
</dbReference>
<keyword evidence="1" id="KW-0949">S-adenosyl-L-methionine</keyword>
<dbReference type="SUPFAM" id="SSF102114">
    <property type="entry name" value="Radical SAM enzymes"/>
    <property type="match status" value="1"/>
</dbReference>
<dbReference type="GO" id="GO:0046872">
    <property type="term" value="F:metal ion binding"/>
    <property type="evidence" value="ECO:0007669"/>
    <property type="project" value="UniProtKB-KW"/>
</dbReference>
<dbReference type="PANTHER" id="PTHR11228">
    <property type="entry name" value="RADICAL SAM DOMAIN PROTEIN"/>
    <property type="match status" value="1"/>
</dbReference>
<dbReference type="EMBL" id="JAEKNQ010000030">
    <property type="protein sequence ID" value="MBJ7603048.1"/>
    <property type="molecule type" value="Genomic_DNA"/>
</dbReference>
<comment type="caution">
    <text evidence="6">The sequence shown here is derived from an EMBL/GenBank/DDBJ whole genome shotgun (WGS) entry which is preliminary data.</text>
</comment>
<reference evidence="6 7" key="1">
    <citation type="submission" date="2020-10" db="EMBL/GenBank/DDBJ databases">
        <title>Ca. Dormibacterota MAGs.</title>
        <authorList>
            <person name="Montgomery K."/>
        </authorList>
    </citation>
    <scope>NUCLEOTIDE SEQUENCE [LARGE SCALE GENOMIC DNA]</scope>
    <source>
        <strain evidence="6">SC8811_S16_3</strain>
    </source>
</reference>
<name>A0A934NDD9_9BACT</name>
<organism evidence="6 7">
    <name type="scientific">Candidatus Dormiibacter inghamiae</name>
    <dbReference type="NCBI Taxonomy" id="3127013"/>
    <lineage>
        <taxon>Bacteria</taxon>
        <taxon>Bacillati</taxon>
        <taxon>Candidatus Dormiibacterota</taxon>
        <taxon>Candidatus Dormibacteria</taxon>
        <taxon>Candidatus Dormibacterales</taxon>
        <taxon>Candidatus Dormibacteraceae</taxon>
        <taxon>Candidatus Dormiibacter</taxon>
    </lineage>
</organism>
<accession>A0A934NDD9</accession>